<name>A0A927BWW6_9BACL</name>
<dbReference type="InterPro" id="IPR052948">
    <property type="entry name" value="Low_temp-induced_all0457"/>
</dbReference>
<dbReference type="RefSeq" id="WP_190919767.1">
    <property type="nucleotide sequence ID" value="NZ_JACXIZ010000028.1"/>
</dbReference>
<gene>
    <name evidence="2" type="ORF">IDH44_17210</name>
</gene>
<dbReference type="AlphaFoldDB" id="A0A927BWW6"/>
<protein>
    <submittedName>
        <fullName evidence="2">General stress protein</fullName>
    </submittedName>
</protein>
<dbReference type="InterPro" id="IPR025889">
    <property type="entry name" value="GSP17M-like_dom"/>
</dbReference>
<feature type="domain" description="General stress protein 17M-like" evidence="1">
    <location>
        <begin position="7"/>
        <end position="76"/>
    </location>
</feature>
<sequence length="184" mass="18660">MDQSHKVVGVFHTGEEAVAAIESLKKQGYRSDEISVVAKDEEEVEQVAEATGTKAPEGLAAGATAGGVLGGLTGLLAGVGALAVPGVGPLLAAGPIAAALTGAAVGAGAGGLVGGLIGMGIPEEDAQMYSDYVKDGRILVMVEPREDHRGIVHDAFTSSNSVHARSYGHDYTAVAQEEQVRRDN</sequence>
<dbReference type="Proteomes" id="UP000621560">
    <property type="component" value="Unassembled WGS sequence"/>
</dbReference>
<evidence type="ECO:0000313" key="2">
    <source>
        <dbReference type="EMBL" id="MBD2846939.1"/>
    </source>
</evidence>
<comment type="caution">
    <text evidence="2">The sequence shown here is derived from an EMBL/GenBank/DDBJ whole genome shotgun (WGS) entry which is preliminary data.</text>
</comment>
<proteinExistence type="predicted"/>
<dbReference type="Pfam" id="PF11181">
    <property type="entry name" value="YflT"/>
    <property type="match status" value="1"/>
</dbReference>
<evidence type="ECO:0000313" key="3">
    <source>
        <dbReference type="Proteomes" id="UP000621560"/>
    </source>
</evidence>
<evidence type="ECO:0000259" key="1">
    <source>
        <dbReference type="Pfam" id="PF11181"/>
    </source>
</evidence>
<dbReference type="PANTHER" id="PTHR36109:SF2">
    <property type="entry name" value="MEMBRANE PROTEIN"/>
    <property type="match status" value="1"/>
</dbReference>
<keyword evidence="3" id="KW-1185">Reference proteome</keyword>
<dbReference type="EMBL" id="JACXIZ010000028">
    <property type="protein sequence ID" value="MBD2846939.1"/>
    <property type="molecule type" value="Genomic_DNA"/>
</dbReference>
<accession>A0A927BWW6</accession>
<organism evidence="2 3">
    <name type="scientific">Paenibacillus sabuli</name>
    <dbReference type="NCBI Taxonomy" id="2772509"/>
    <lineage>
        <taxon>Bacteria</taxon>
        <taxon>Bacillati</taxon>
        <taxon>Bacillota</taxon>
        <taxon>Bacilli</taxon>
        <taxon>Bacillales</taxon>
        <taxon>Paenibacillaceae</taxon>
        <taxon>Paenibacillus</taxon>
    </lineage>
</organism>
<dbReference type="PANTHER" id="PTHR36109">
    <property type="entry name" value="MEMBRANE PROTEIN-RELATED"/>
    <property type="match status" value="1"/>
</dbReference>
<reference evidence="2" key="1">
    <citation type="submission" date="2020-09" db="EMBL/GenBank/DDBJ databases">
        <title>A novel bacterium of genus Paenibacillus, isolated from South China Sea.</title>
        <authorList>
            <person name="Huang H."/>
            <person name="Mo K."/>
            <person name="Hu Y."/>
        </authorList>
    </citation>
    <scope>NUCLEOTIDE SEQUENCE</scope>
    <source>
        <strain evidence="2">IB182496</strain>
    </source>
</reference>